<comment type="function">
    <text evidence="23">Possesses chaperone activity in vitro where it inhibits aggregation of citrate synthase.</text>
</comment>
<evidence type="ECO:0000256" key="4">
    <source>
        <dbReference type="ARBA" id="ARBA00006375"/>
    </source>
</evidence>
<dbReference type="GO" id="GO:0140021">
    <property type="term" value="P:mitochondrial ADP transmembrane transport"/>
    <property type="evidence" value="ECO:0007669"/>
    <property type="project" value="InterPro"/>
</dbReference>
<dbReference type="GO" id="GO:0016192">
    <property type="term" value="P:vesicle-mediated transport"/>
    <property type="evidence" value="ECO:0007669"/>
    <property type="project" value="InterPro"/>
</dbReference>
<evidence type="ECO:0000256" key="21">
    <source>
        <dbReference type="ARBA" id="ARBA00023242"/>
    </source>
</evidence>
<comment type="subunit">
    <text evidence="6">Homodimer.</text>
</comment>
<dbReference type="Gene3D" id="1.50.40.10">
    <property type="entry name" value="Mitochondrial carrier domain"/>
    <property type="match status" value="1"/>
</dbReference>
<organism evidence="31 32">
    <name type="scientific">Sciurus carolinensis</name>
    <name type="common">Eastern gray squirrel</name>
    <dbReference type="NCBI Taxonomy" id="30640"/>
    <lineage>
        <taxon>Eukaryota</taxon>
        <taxon>Metazoa</taxon>
        <taxon>Chordata</taxon>
        <taxon>Craniata</taxon>
        <taxon>Vertebrata</taxon>
        <taxon>Euteleostomi</taxon>
        <taxon>Mammalia</taxon>
        <taxon>Eutheria</taxon>
        <taxon>Euarchontoglires</taxon>
        <taxon>Glires</taxon>
        <taxon>Rodentia</taxon>
        <taxon>Sciuromorpha</taxon>
        <taxon>Sciuridae</taxon>
        <taxon>Sciurinae</taxon>
        <taxon>Sciurini</taxon>
        <taxon>Sciurus</taxon>
    </lineage>
</organism>
<dbReference type="GO" id="GO:1990544">
    <property type="term" value="P:mitochondrial ATP transmembrane transport"/>
    <property type="evidence" value="ECO:0007669"/>
    <property type="project" value="InterPro"/>
</dbReference>
<dbReference type="InterPro" id="IPR043989">
    <property type="entry name" value="CCZ1/INTU/HSP4_longin_3"/>
</dbReference>
<keyword evidence="10" id="KW-0597">Phosphoprotein</keyword>
<reference evidence="31" key="1">
    <citation type="submission" date="2020-03" db="EMBL/GenBank/DDBJ databases">
        <title>Studies in the Genomics of Life Span.</title>
        <authorList>
            <person name="Glass D."/>
        </authorList>
    </citation>
    <scope>NUCLEOTIDE SEQUENCE</scope>
    <source>
        <strain evidence="31">SUZIE</strain>
        <tissue evidence="31">Muscle</tissue>
    </source>
</reference>
<dbReference type="PANTHER" id="PTHR45639">
    <property type="entry name" value="HSC70CB, ISOFORM G-RELATED"/>
    <property type="match status" value="1"/>
</dbReference>
<evidence type="ECO:0000259" key="30">
    <source>
        <dbReference type="Pfam" id="PF19033"/>
    </source>
</evidence>
<comment type="subcellular location">
    <subcellularLocation>
        <location evidence="3">Cytoplasm</location>
    </subcellularLocation>
    <subcellularLocation>
        <location evidence="2">Mitochondrion inner membrane</location>
        <topology evidence="2">Multi-pass membrane protein</topology>
    </subcellularLocation>
    <subcellularLocation>
        <location evidence="1">Nucleus</location>
    </subcellularLocation>
</comment>
<evidence type="ECO:0000256" key="22">
    <source>
        <dbReference type="ARBA" id="ARBA00024169"/>
    </source>
</evidence>
<dbReference type="Pfam" id="PF19033">
    <property type="entry name" value="Intu_longin_3"/>
    <property type="match status" value="1"/>
</dbReference>
<dbReference type="GO" id="GO:0005524">
    <property type="term" value="F:ATP binding"/>
    <property type="evidence" value="ECO:0007669"/>
    <property type="project" value="UniProtKB-KW"/>
</dbReference>
<evidence type="ECO:0000256" key="23">
    <source>
        <dbReference type="ARBA" id="ARBA00054497"/>
    </source>
</evidence>
<keyword evidence="19 27" id="KW-0472">Membrane</keyword>
<keyword evidence="32" id="KW-1185">Reference proteome</keyword>
<evidence type="ECO:0000256" key="27">
    <source>
        <dbReference type="PROSITE-ProRule" id="PRU00282"/>
    </source>
</evidence>
<accession>A0AA41MXT9</accession>
<dbReference type="GO" id="GO:0005743">
    <property type="term" value="C:mitochondrial inner membrane"/>
    <property type="evidence" value="ECO:0007669"/>
    <property type="project" value="UniProtKB-SubCell"/>
</dbReference>
<feature type="compositionally biased region" description="Gly residues" evidence="28">
    <location>
        <begin position="347"/>
        <end position="357"/>
    </location>
</feature>
<dbReference type="GO" id="GO:0005829">
    <property type="term" value="C:cytosol"/>
    <property type="evidence" value="ECO:0007669"/>
    <property type="project" value="TreeGrafter"/>
</dbReference>
<evidence type="ECO:0000256" key="26">
    <source>
        <dbReference type="ARBA" id="ARBA00082032"/>
    </source>
</evidence>
<evidence type="ECO:0000256" key="20">
    <source>
        <dbReference type="ARBA" id="ARBA00023186"/>
    </source>
</evidence>
<dbReference type="Gene3D" id="1.20.1270.10">
    <property type="match status" value="2"/>
</dbReference>
<keyword evidence="16" id="KW-1133">Transmembrane helix</keyword>
<dbReference type="InterPro" id="IPR018108">
    <property type="entry name" value="MCP_transmembrane"/>
</dbReference>
<dbReference type="FunFam" id="3.30.30.30:FF:000002">
    <property type="entry name" value="Heat shock 70 kDa protein 4"/>
    <property type="match status" value="1"/>
</dbReference>
<keyword evidence="7" id="KW-0813">Transport</keyword>
<keyword evidence="17 31" id="KW-0346">Stress response</keyword>
<evidence type="ECO:0000256" key="13">
    <source>
        <dbReference type="ARBA" id="ARBA00022741"/>
    </source>
</evidence>
<dbReference type="InterPro" id="IPR042708">
    <property type="entry name" value="HSPA4L_NBD"/>
</dbReference>
<dbReference type="FunFam" id="3.30.420.40:FF:000495">
    <property type="entry name" value="Heat shock protein 4b"/>
    <property type="match status" value="1"/>
</dbReference>
<dbReference type="InterPro" id="IPR018181">
    <property type="entry name" value="Heat_shock_70_CS"/>
</dbReference>
<feature type="compositionally biased region" description="Polar residues" evidence="28">
    <location>
        <begin position="809"/>
        <end position="822"/>
    </location>
</feature>
<evidence type="ECO:0000256" key="14">
    <source>
        <dbReference type="ARBA" id="ARBA00022792"/>
    </source>
</evidence>
<evidence type="ECO:0000256" key="15">
    <source>
        <dbReference type="ARBA" id="ARBA00022840"/>
    </source>
</evidence>
<evidence type="ECO:0000256" key="9">
    <source>
        <dbReference type="ARBA" id="ARBA00022490"/>
    </source>
</evidence>
<dbReference type="GO" id="GO:0005634">
    <property type="term" value="C:nucleus"/>
    <property type="evidence" value="ECO:0007669"/>
    <property type="project" value="UniProtKB-SubCell"/>
</dbReference>
<comment type="catalytic activity">
    <reaction evidence="22">
        <text>H(+)(in) = H(+)(out)</text>
        <dbReference type="Rhea" id="RHEA:34979"/>
        <dbReference type="ChEBI" id="CHEBI:15378"/>
    </reaction>
</comment>
<dbReference type="InterPro" id="IPR029047">
    <property type="entry name" value="HSP70_peptide-bd_sf"/>
</dbReference>
<dbReference type="Pfam" id="PF00012">
    <property type="entry name" value="HSP70"/>
    <property type="match status" value="1"/>
</dbReference>
<keyword evidence="13" id="KW-0547">Nucleotide-binding</keyword>
<dbReference type="FunFam" id="3.30.420.40:FF:000171">
    <property type="entry name" value="Heat shock 70 kDa protein 4"/>
    <property type="match status" value="1"/>
</dbReference>
<keyword evidence="15" id="KW-0067">ATP-binding</keyword>
<dbReference type="PROSITE" id="PS50920">
    <property type="entry name" value="SOLCAR"/>
    <property type="match status" value="2"/>
</dbReference>
<dbReference type="PRINTS" id="PR00926">
    <property type="entry name" value="MITOCARRIER"/>
</dbReference>
<dbReference type="Pfam" id="PF19032">
    <property type="entry name" value="Intu_longin_2"/>
    <property type="match status" value="1"/>
</dbReference>
<sequence>MCKQGKSSSPTRNVGFVLQVMPGWDLSRTVGQKDYLVAVEDGLVQMKTKNTEKPARGQAKAVKLTFENAYAVKKEANQPRKKKAQSNTNDLVKLLSGEEVGSIQQNFTDMPHIIMYLTLQLDSEASKEEVRNVPRLDHFFALFFQRALQPANPASCASPRAQQYHTSSAALADSLPGVQWLTLPQEIKMELDTALSDLEAADFAELSEDYYDMRRLYTIVGSSLFYKRYYMLCVLLEAGGCASKAIGNPGPDCIYVDQVRTTLHQLEGVDSLIDERLASSPSPCLSCADWFLSGTREKTESLTTSPILSRLQVPSRAAASPTCRRTLFGDYSLKTRKPSPSRSSGGSDNGCEGGEGAGLSPHTTPDAVRKQRDSQGSDDSEASRALLKITKKKSTLPNPFHLGNLKKDPSEKELEIYNIMKLTSGPENTLFHYVALETVQGIFISPTHEEVAQLSGSVHSQLIKNFHQCCLSIRAVFQQTLTEEDKAAAVVCGPSSTLATWVFSRCCWVLVRSSAMPRESAKKKEKRLFDATSFGKDLLAGGVAAAVSKTAVAPIERVKLLLQVQASSKQISPEARYKGMVDCLVRIPREQGFFSFWRGNLANVIRYFPTQALNFAFKDKYKQLFMSGVNKEKQFWRWFMANLASGGAAGATSLCVVYPLDFARTRLGVDIGKGPEERQFKGLGDCIMKIAKSDGIVGLYQGFGVSVQGIIVYRASYFGAYDTVKGLLPKPKETPFLVSFFIAQVVTTCSGILSYPFDTVRRRMMMQRRSHTPTADGTATSATPGCDHATLKRHADPVASGSEPGTGRVTCQKTCRTPSPGSNGPAEDAAPAPAASAPAPRPSGGGMSVVGIDLGFLNCYIAVARSGGIETIANEYSDRACISLGSRTRAIGNAAKSQIVTNVRNTIHGFKKLHGRSFDDPIVQTERIRLPYELQKMPNGSAGVKVRYLEEDRPFAIEQVTGMLLAKLKETSENALKKPVADCVISIPSFFTDAERRSVMAAAQVAGLNCLRLMNETTAVALAYGIYKQDLPPLDEKPRNVVFIDMGHSAYQVSVCAFNKGKLKVLATTFDPYLGGRNFDEALVDYFCDEFKTKYKLNVKENSRALLRLYQECEKLKKLMSANASDLPLNIECFMNDLDVSSKMNRAQFEQLCAPLFARVEPPLKAVMEQANLQREDISSIEIVGGATRIPAVKEQITKFFLKDISTTLNADEAVARGCALQCAILSPAFKVREFSITDLVPYSITLRWKTSFEDGTGECEVFCKNHPAPFSKVITFHKKEPFELEAFYTNLHEVPYPDPRIGIFTIQNVFPQSDGDSSKVKVKVRVNIHGIFSVASASVIEKQNLEGDHNDSPMETEAAFKNENKDDVDKMQVDQEEGIHQKVHAEHTPEEEIDHTGAKTKTTPLEKQERLNQTIKKGKVKSVDLPIQSTLCRQLGQDLLNSYIENEGKMIMQDKLEKERNDAKNAVEEYVYDFRDRLGTVYEKFITPEDMSKLSAILEDTENWLYEEGEDQPKQVYVDKLHELKKYGQPIQMKYMEHEERPKALNDLGKKIQLVMKVIEAYRNKDERYDHLDPAEMEKVEKYISDAMIWLNTKMNAQNKLSLTQDPVVKVSEIVAKSKELDNFCNPIIYKPKPKVEVAEDKTKANSEHNGPMDGQSGTETKPDATKDSTQHTKPSGEMEVD</sequence>
<dbReference type="SUPFAM" id="SSF100920">
    <property type="entry name" value="Heat shock protein 70kD (HSP70), peptide-binding domain"/>
    <property type="match status" value="1"/>
</dbReference>
<dbReference type="SUPFAM" id="SSF103506">
    <property type="entry name" value="Mitochondrial carrier"/>
    <property type="match status" value="1"/>
</dbReference>
<dbReference type="FunFam" id="3.90.640.10:FF:000004">
    <property type="entry name" value="Heat shock 70 kDa protein 4"/>
    <property type="match status" value="1"/>
</dbReference>
<dbReference type="SUPFAM" id="SSF100934">
    <property type="entry name" value="Heat shock protein 70kD (HSP70), C-terminal subdomain"/>
    <property type="match status" value="2"/>
</dbReference>
<dbReference type="FunFam" id="1.20.1270.10:FF:000017">
    <property type="entry name" value="Heat shock protein family A (Hsp70) member 4"/>
    <property type="match status" value="1"/>
</dbReference>
<dbReference type="Pfam" id="PF00153">
    <property type="entry name" value="Mito_carr"/>
    <property type="match status" value="2"/>
</dbReference>
<feature type="domain" description="CCZ1/INTU/HPS4 third Longin" evidence="30">
    <location>
        <begin position="427"/>
        <end position="486"/>
    </location>
</feature>
<feature type="region of interest" description="Disordered" evidence="28">
    <location>
        <begin position="1636"/>
        <end position="1683"/>
    </location>
</feature>
<evidence type="ECO:0000256" key="8">
    <source>
        <dbReference type="ARBA" id="ARBA00022449"/>
    </source>
</evidence>
<evidence type="ECO:0000256" key="2">
    <source>
        <dbReference type="ARBA" id="ARBA00004448"/>
    </source>
</evidence>
<feature type="compositionally biased region" description="Low complexity" evidence="28">
    <location>
        <begin position="825"/>
        <end position="838"/>
    </location>
</feature>
<evidence type="ECO:0000256" key="6">
    <source>
        <dbReference type="ARBA" id="ARBA00011738"/>
    </source>
</evidence>
<evidence type="ECO:0000256" key="16">
    <source>
        <dbReference type="ARBA" id="ARBA00022989"/>
    </source>
</evidence>
<evidence type="ECO:0000259" key="29">
    <source>
        <dbReference type="Pfam" id="PF19032"/>
    </source>
</evidence>
<protein>
    <recommendedName>
        <fullName evidence="24">Heat shock 70 kDa protein 4L</fullName>
    </recommendedName>
    <alternativeName>
        <fullName evidence="25">Heat shock 70-related protein APG-1</fullName>
    </alternativeName>
    <alternativeName>
        <fullName evidence="26">Osmotic stress protein 94</fullName>
    </alternativeName>
</protein>
<dbReference type="FunFam" id="1.20.1270.10:FF:000002">
    <property type="entry name" value="Heat shock 70 kDa protein 4"/>
    <property type="match status" value="1"/>
</dbReference>
<gene>
    <name evidence="31" type="ORF">SUZIE_155750</name>
</gene>
<evidence type="ECO:0000256" key="28">
    <source>
        <dbReference type="SAM" id="MobiDB-lite"/>
    </source>
</evidence>
<dbReference type="GO" id="GO:0005471">
    <property type="term" value="F:ATP:ADP antiporter activity"/>
    <property type="evidence" value="ECO:0007669"/>
    <property type="project" value="InterPro"/>
</dbReference>
<keyword evidence="9" id="KW-0963">Cytoplasm</keyword>
<feature type="repeat" description="Solcar" evidence="27">
    <location>
        <begin position="637"/>
        <end position="727"/>
    </location>
</feature>
<evidence type="ECO:0000256" key="10">
    <source>
        <dbReference type="ARBA" id="ARBA00022553"/>
    </source>
</evidence>
<dbReference type="FunFam" id="2.60.34.10:FF:000030">
    <property type="entry name" value="Heat shock protein family A (Hsp70) member 4 like"/>
    <property type="match status" value="1"/>
</dbReference>
<evidence type="ECO:0000256" key="25">
    <source>
        <dbReference type="ARBA" id="ARBA00077186"/>
    </source>
</evidence>
<dbReference type="Gene3D" id="3.30.30.30">
    <property type="match status" value="1"/>
</dbReference>
<dbReference type="InterPro" id="IPR002067">
    <property type="entry name" value="MCP"/>
</dbReference>
<dbReference type="Gene3D" id="3.90.640.10">
    <property type="entry name" value="Actin, Chain A, domain 4"/>
    <property type="match status" value="1"/>
</dbReference>
<keyword evidence="8" id="KW-0050">Antiport</keyword>
<keyword evidence="12" id="KW-0677">Repeat</keyword>
<feature type="compositionally biased region" description="Basic and acidic residues" evidence="28">
    <location>
        <begin position="1636"/>
        <end position="1648"/>
    </location>
</feature>
<keyword evidence="14" id="KW-0999">Mitochondrion inner membrane</keyword>
<keyword evidence="11 27" id="KW-0812">Transmembrane</keyword>
<evidence type="ECO:0000256" key="12">
    <source>
        <dbReference type="ARBA" id="ARBA00022737"/>
    </source>
</evidence>
<dbReference type="SUPFAM" id="SSF53067">
    <property type="entry name" value="Actin-like ATPase domain"/>
    <property type="match status" value="2"/>
</dbReference>
<dbReference type="InterPro" id="IPR002113">
    <property type="entry name" value="ADT_euk_type"/>
</dbReference>
<comment type="caution">
    <text evidence="31">The sequence shown here is derived from an EMBL/GenBank/DDBJ whole genome shotgun (WGS) entry which is preliminary data.</text>
</comment>
<feature type="region of interest" description="Disordered" evidence="28">
    <location>
        <begin position="767"/>
        <end position="844"/>
    </location>
</feature>
<feature type="region of interest" description="Disordered" evidence="28">
    <location>
        <begin position="331"/>
        <end position="382"/>
    </location>
</feature>
<feature type="domain" description="CCZ1/INTU second Longin" evidence="29">
    <location>
        <begin position="228"/>
        <end position="264"/>
    </location>
</feature>
<dbReference type="InterPro" id="IPR029048">
    <property type="entry name" value="HSP70_C_sf"/>
</dbReference>
<dbReference type="InterPro" id="IPR043129">
    <property type="entry name" value="ATPase_NBD"/>
</dbReference>
<feature type="repeat" description="Solcar" evidence="27">
    <location>
        <begin position="532"/>
        <end position="624"/>
    </location>
</feature>
<comment type="similarity">
    <text evidence="4">Belongs to the mitochondrial carrier (TC 2.A.29) family.</text>
</comment>
<feature type="compositionally biased region" description="Polar residues" evidence="28">
    <location>
        <begin position="772"/>
        <end position="783"/>
    </location>
</feature>
<dbReference type="InterPro" id="IPR023395">
    <property type="entry name" value="MCP_dom_sf"/>
</dbReference>
<evidence type="ECO:0000313" key="31">
    <source>
        <dbReference type="EMBL" id="MBZ3880000.1"/>
    </source>
</evidence>
<evidence type="ECO:0000313" key="32">
    <source>
        <dbReference type="Proteomes" id="UP001166674"/>
    </source>
</evidence>
<dbReference type="PRINTS" id="PR00927">
    <property type="entry name" value="ADPTRNSLCASE"/>
</dbReference>
<name>A0AA41MXT9_SCICA</name>
<dbReference type="Gene3D" id="2.60.34.10">
    <property type="entry name" value="Substrate Binding Domain Of DNAk, Chain A, domain 1"/>
    <property type="match status" value="1"/>
</dbReference>
<comment type="similarity">
    <text evidence="5">Belongs to the heat shock protein 70 family.</text>
</comment>
<evidence type="ECO:0000256" key="7">
    <source>
        <dbReference type="ARBA" id="ARBA00022448"/>
    </source>
</evidence>
<evidence type="ECO:0000256" key="24">
    <source>
        <dbReference type="ARBA" id="ARBA00069528"/>
    </source>
</evidence>
<evidence type="ECO:0000256" key="5">
    <source>
        <dbReference type="ARBA" id="ARBA00007381"/>
    </source>
</evidence>
<evidence type="ECO:0000256" key="17">
    <source>
        <dbReference type="ARBA" id="ARBA00023016"/>
    </source>
</evidence>
<evidence type="ECO:0000256" key="18">
    <source>
        <dbReference type="ARBA" id="ARBA00023128"/>
    </source>
</evidence>
<dbReference type="InterPro" id="IPR043988">
    <property type="entry name" value="CCZ1/INTU_longin_2"/>
</dbReference>
<evidence type="ECO:0000256" key="3">
    <source>
        <dbReference type="ARBA" id="ARBA00004496"/>
    </source>
</evidence>
<dbReference type="PROSITE" id="PS00329">
    <property type="entry name" value="HSP70_2"/>
    <property type="match status" value="1"/>
</dbReference>
<proteinExistence type="inferred from homology"/>
<dbReference type="FunFam" id="3.30.420.40:FF:000767">
    <property type="entry name" value="Heat shock protein 70 (HSP70)-4, putative"/>
    <property type="match status" value="2"/>
</dbReference>
<evidence type="ECO:0000256" key="1">
    <source>
        <dbReference type="ARBA" id="ARBA00004123"/>
    </source>
</evidence>
<dbReference type="GO" id="GO:0140662">
    <property type="term" value="F:ATP-dependent protein folding chaperone"/>
    <property type="evidence" value="ECO:0007669"/>
    <property type="project" value="InterPro"/>
</dbReference>
<keyword evidence="20" id="KW-0143">Chaperone</keyword>
<dbReference type="PROSITE" id="PS01036">
    <property type="entry name" value="HSP70_3"/>
    <property type="match status" value="1"/>
</dbReference>
<dbReference type="PANTHER" id="PTHR45639:SF5">
    <property type="entry name" value="HEAT SHOCK 70 KDA PROTEIN 4L"/>
    <property type="match status" value="1"/>
</dbReference>
<keyword evidence="21" id="KW-0539">Nucleus</keyword>
<dbReference type="FunFam" id="1.50.40.10:FF:000002">
    <property type="entry name" value="Putative ADP/ATP translocase 2-like"/>
    <property type="match status" value="1"/>
</dbReference>
<evidence type="ECO:0000256" key="11">
    <source>
        <dbReference type="ARBA" id="ARBA00022692"/>
    </source>
</evidence>
<dbReference type="Proteomes" id="UP001166674">
    <property type="component" value="Unassembled WGS sequence"/>
</dbReference>
<dbReference type="Gene3D" id="3.30.420.40">
    <property type="match status" value="2"/>
</dbReference>
<dbReference type="EMBL" id="JAATJV010370632">
    <property type="protein sequence ID" value="MBZ3880000.1"/>
    <property type="molecule type" value="Genomic_DNA"/>
</dbReference>
<keyword evidence="18" id="KW-0496">Mitochondrion</keyword>
<dbReference type="CDD" id="cd11738">
    <property type="entry name" value="ASKHA_NBD_HSP70_HSPA4L"/>
    <property type="match status" value="1"/>
</dbReference>
<feature type="compositionally biased region" description="Basic and acidic residues" evidence="28">
    <location>
        <begin position="1662"/>
        <end position="1683"/>
    </location>
</feature>
<evidence type="ECO:0000256" key="19">
    <source>
        <dbReference type="ARBA" id="ARBA00023136"/>
    </source>
</evidence>
<dbReference type="InterPro" id="IPR013126">
    <property type="entry name" value="Hsp_70_fam"/>
</dbReference>